<feature type="compositionally biased region" description="Basic residues" evidence="1">
    <location>
        <begin position="1"/>
        <end position="12"/>
    </location>
</feature>
<keyword evidence="3" id="KW-1185">Reference proteome</keyword>
<protein>
    <submittedName>
        <fullName evidence="2">Uncharacterized protein</fullName>
    </submittedName>
</protein>
<sequence length="85" mass="9435">MRHVHVTPRRWQRSGGSASVSGRRSCADLIAPLELLRKGDECFNHLSNENVMKQKSSQPGRGPSHSLVYDAVCMNLCLQPRCVCA</sequence>
<evidence type="ECO:0000313" key="2">
    <source>
        <dbReference type="EMBL" id="KAJ1206572.1"/>
    </source>
</evidence>
<feature type="region of interest" description="Disordered" evidence="1">
    <location>
        <begin position="1"/>
        <end position="22"/>
    </location>
</feature>
<name>A0AAV7VYC0_PLEWA</name>
<dbReference type="Proteomes" id="UP001066276">
    <property type="component" value="Chromosome 1_2"/>
</dbReference>
<accession>A0AAV7VYC0</accession>
<evidence type="ECO:0000256" key="1">
    <source>
        <dbReference type="SAM" id="MobiDB-lite"/>
    </source>
</evidence>
<reference evidence="2" key="1">
    <citation type="journal article" date="2022" name="bioRxiv">
        <title>Sequencing and chromosome-scale assembly of the giantPleurodeles waltlgenome.</title>
        <authorList>
            <person name="Brown T."/>
            <person name="Elewa A."/>
            <person name="Iarovenko S."/>
            <person name="Subramanian E."/>
            <person name="Araus A.J."/>
            <person name="Petzold A."/>
            <person name="Susuki M."/>
            <person name="Suzuki K.-i.T."/>
            <person name="Hayashi T."/>
            <person name="Toyoda A."/>
            <person name="Oliveira C."/>
            <person name="Osipova E."/>
            <person name="Leigh N.D."/>
            <person name="Simon A."/>
            <person name="Yun M.H."/>
        </authorList>
    </citation>
    <scope>NUCLEOTIDE SEQUENCE</scope>
    <source>
        <strain evidence="2">20211129_DDA</strain>
        <tissue evidence="2">Liver</tissue>
    </source>
</reference>
<feature type="compositionally biased region" description="Low complexity" evidence="1">
    <location>
        <begin position="13"/>
        <end position="22"/>
    </location>
</feature>
<gene>
    <name evidence="2" type="ORF">NDU88_001975</name>
</gene>
<evidence type="ECO:0000313" key="3">
    <source>
        <dbReference type="Proteomes" id="UP001066276"/>
    </source>
</evidence>
<dbReference type="EMBL" id="JANPWB010000002">
    <property type="protein sequence ID" value="KAJ1206572.1"/>
    <property type="molecule type" value="Genomic_DNA"/>
</dbReference>
<proteinExistence type="predicted"/>
<dbReference type="AlphaFoldDB" id="A0AAV7VYC0"/>
<organism evidence="2 3">
    <name type="scientific">Pleurodeles waltl</name>
    <name type="common">Iberian ribbed newt</name>
    <dbReference type="NCBI Taxonomy" id="8319"/>
    <lineage>
        <taxon>Eukaryota</taxon>
        <taxon>Metazoa</taxon>
        <taxon>Chordata</taxon>
        <taxon>Craniata</taxon>
        <taxon>Vertebrata</taxon>
        <taxon>Euteleostomi</taxon>
        <taxon>Amphibia</taxon>
        <taxon>Batrachia</taxon>
        <taxon>Caudata</taxon>
        <taxon>Salamandroidea</taxon>
        <taxon>Salamandridae</taxon>
        <taxon>Pleurodelinae</taxon>
        <taxon>Pleurodeles</taxon>
    </lineage>
</organism>
<comment type="caution">
    <text evidence="2">The sequence shown here is derived from an EMBL/GenBank/DDBJ whole genome shotgun (WGS) entry which is preliminary data.</text>
</comment>